<dbReference type="CDD" id="cd08645">
    <property type="entry name" value="FMT_core_GART"/>
    <property type="match status" value="1"/>
</dbReference>
<dbReference type="EC" id="2.1.2.2" evidence="6"/>
<feature type="binding site" evidence="6">
    <location>
        <position position="70"/>
    </location>
    <ligand>
        <name>(6R)-10-formyltetrahydrofolate</name>
        <dbReference type="ChEBI" id="CHEBI:195366"/>
    </ligand>
</feature>
<feature type="site" description="Raises pKa of active site His" evidence="6">
    <location>
        <position position="150"/>
    </location>
</feature>
<dbReference type="HAMAP" id="MF_01930">
    <property type="entry name" value="PurN"/>
    <property type="match status" value="1"/>
</dbReference>
<evidence type="ECO:0000256" key="6">
    <source>
        <dbReference type="HAMAP-Rule" id="MF_01930"/>
    </source>
</evidence>
<evidence type="ECO:0000256" key="5">
    <source>
        <dbReference type="ARBA" id="ARBA00047664"/>
    </source>
</evidence>
<dbReference type="NCBIfam" id="TIGR00639">
    <property type="entry name" value="PurN"/>
    <property type="match status" value="1"/>
</dbReference>
<comment type="pathway">
    <text evidence="1 6">Purine metabolism; IMP biosynthesis via de novo pathway; N(2)-formyl-N(1)-(5-phospho-D-ribosyl)glycinamide from N(1)-(5-phospho-D-ribosyl)glycinamide (10-formyl THF route): step 1/1.</text>
</comment>
<evidence type="ECO:0000256" key="1">
    <source>
        <dbReference type="ARBA" id="ARBA00005054"/>
    </source>
</evidence>
<dbReference type="InterPro" id="IPR036477">
    <property type="entry name" value="Formyl_transf_N_sf"/>
</dbReference>
<evidence type="ECO:0000256" key="3">
    <source>
        <dbReference type="ARBA" id="ARBA00022755"/>
    </source>
</evidence>
<feature type="region of interest" description="Disordered" evidence="7">
    <location>
        <begin position="207"/>
        <end position="230"/>
    </location>
</feature>
<dbReference type="Gene3D" id="3.40.50.170">
    <property type="entry name" value="Formyl transferase, N-terminal domain"/>
    <property type="match status" value="1"/>
</dbReference>
<dbReference type="GO" id="GO:0005829">
    <property type="term" value="C:cytosol"/>
    <property type="evidence" value="ECO:0007669"/>
    <property type="project" value="TreeGrafter"/>
</dbReference>
<dbReference type="GO" id="GO:0006189">
    <property type="term" value="P:'de novo' IMP biosynthetic process"/>
    <property type="evidence" value="ECO:0007669"/>
    <property type="project" value="UniProtKB-UniRule"/>
</dbReference>
<feature type="binding site" evidence="6">
    <location>
        <begin position="17"/>
        <end position="19"/>
    </location>
    <ligand>
        <name>N(1)-(5-phospho-beta-D-ribosyl)glycinamide</name>
        <dbReference type="ChEBI" id="CHEBI:143788"/>
    </ligand>
</feature>
<feature type="binding site" evidence="6">
    <location>
        <begin position="95"/>
        <end position="98"/>
    </location>
    <ligand>
        <name>(6R)-10-formyltetrahydrofolate</name>
        <dbReference type="ChEBI" id="CHEBI:195366"/>
    </ligand>
</feature>
<protein>
    <recommendedName>
        <fullName evidence="6">Phosphoribosylglycinamide formyltransferase</fullName>
        <ecNumber evidence="6">2.1.2.2</ecNumber>
    </recommendedName>
    <alternativeName>
        <fullName evidence="6">5'-phosphoribosylglycinamide transformylase</fullName>
    </alternativeName>
    <alternativeName>
        <fullName evidence="6">GAR transformylase</fullName>
        <shortName evidence="6">GART</shortName>
    </alternativeName>
</protein>
<dbReference type="InterPro" id="IPR002376">
    <property type="entry name" value="Formyl_transf_N"/>
</dbReference>
<name>A0A9X2KGJ6_9HYPH</name>
<dbReference type="EMBL" id="JALHBS010000090">
    <property type="protein sequence ID" value="MCP3056365.1"/>
    <property type="molecule type" value="Genomic_DNA"/>
</dbReference>
<organism evidence="9 10">
    <name type="scientific">Aurantimonas marianensis</name>
    <dbReference type="NCBI Taxonomy" id="2920428"/>
    <lineage>
        <taxon>Bacteria</taxon>
        <taxon>Pseudomonadati</taxon>
        <taxon>Pseudomonadota</taxon>
        <taxon>Alphaproteobacteria</taxon>
        <taxon>Hyphomicrobiales</taxon>
        <taxon>Aurantimonadaceae</taxon>
        <taxon>Aurantimonas</taxon>
    </lineage>
</organism>
<reference evidence="9" key="1">
    <citation type="submission" date="2022-03" db="EMBL/GenBank/DDBJ databases">
        <title>Aurantimonas Liuensis sp. Nov., isolated from the hadal seawater of the Mariana Trench.</title>
        <authorList>
            <person name="Liu R."/>
        </authorList>
    </citation>
    <scope>NUCLEOTIDE SEQUENCE</scope>
    <source>
        <strain evidence="9">LRZ36</strain>
    </source>
</reference>
<comment type="function">
    <text evidence="6">Catalyzes the transfer of a formyl group from 10-formyltetrahydrofolate to 5-phospho-ribosyl-glycinamide (GAR), producing 5-phospho-ribosyl-N-formylglycinamide (FGAR) and tetrahydrofolate.</text>
</comment>
<dbReference type="PANTHER" id="PTHR43369:SF2">
    <property type="entry name" value="PHOSPHORIBOSYLGLYCINAMIDE FORMYLTRANSFERASE"/>
    <property type="match status" value="1"/>
</dbReference>
<dbReference type="InterPro" id="IPR001555">
    <property type="entry name" value="GART_AS"/>
</dbReference>
<dbReference type="InterPro" id="IPR004607">
    <property type="entry name" value="GART"/>
</dbReference>
<feature type="domain" description="Formyl transferase N-terminal" evidence="8">
    <location>
        <begin position="8"/>
        <end position="187"/>
    </location>
</feature>
<feature type="active site" description="Proton donor" evidence="6">
    <location>
        <position position="114"/>
    </location>
</feature>
<evidence type="ECO:0000313" key="10">
    <source>
        <dbReference type="Proteomes" id="UP001155220"/>
    </source>
</evidence>
<keyword evidence="10" id="KW-1185">Reference proteome</keyword>
<sequence>MNGIRRQRIAILISGRGTNMTALAAACMDPTYPGQIVGVIANHADAPGLETAERSGLTAIAVEQSAFADRAKHEAAVLKALDDLKPDVVCLAGYMRILSEGFVRHYTGRLINIHPSLLPLFPGLDTHRRALATGMRVHGCTVHFVTDRMDEGPIIAQAAIAIEPGDTAETLAERLLRAEHRLYPHALRLVLDGTVRMVSGRAIVKGSRAPAAPGDDDPPYILVSPEARRG</sequence>
<dbReference type="PROSITE" id="PS00373">
    <property type="entry name" value="GART"/>
    <property type="match status" value="1"/>
</dbReference>
<evidence type="ECO:0000256" key="2">
    <source>
        <dbReference type="ARBA" id="ARBA00022679"/>
    </source>
</evidence>
<comment type="similarity">
    <text evidence="4 6">Belongs to the GART family.</text>
</comment>
<dbReference type="RefSeq" id="WP_253965175.1">
    <property type="nucleotide sequence ID" value="NZ_JALHBS010000090.1"/>
</dbReference>
<gene>
    <name evidence="6 9" type="primary">purN</name>
    <name evidence="9" type="ORF">MJ956_14615</name>
</gene>
<feature type="binding site" evidence="6">
    <location>
        <position position="112"/>
    </location>
    <ligand>
        <name>(6R)-10-formyltetrahydrofolate</name>
        <dbReference type="ChEBI" id="CHEBI:195366"/>
    </ligand>
</feature>
<proteinExistence type="inferred from homology"/>
<keyword evidence="2 6" id="KW-0808">Transferase</keyword>
<dbReference type="PANTHER" id="PTHR43369">
    <property type="entry name" value="PHOSPHORIBOSYLGLYCINAMIDE FORMYLTRANSFERASE"/>
    <property type="match status" value="1"/>
</dbReference>
<dbReference type="GO" id="GO:0004644">
    <property type="term" value="F:phosphoribosylglycinamide formyltransferase activity"/>
    <property type="evidence" value="ECO:0007669"/>
    <property type="project" value="UniProtKB-UniRule"/>
</dbReference>
<evidence type="ECO:0000313" key="9">
    <source>
        <dbReference type="EMBL" id="MCP3056365.1"/>
    </source>
</evidence>
<evidence type="ECO:0000256" key="4">
    <source>
        <dbReference type="ARBA" id="ARBA00038440"/>
    </source>
</evidence>
<accession>A0A9X2KGJ6</accession>
<comment type="caution">
    <text evidence="9">The sequence shown here is derived from an EMBL/GenBank/DDBJ whole genome shotgun (WGS) entry which is preliminary data.</text>
</comment>
<dbReference type="SUPFAM" id="SSF53328">
    <property type="entry name" value="Formyltransferase"/>
    <property type="match status" value="1"/>
</dbReference>
<evidence type="ECO:0000256" key="7">
    <source>
        <dbReference type="SAM" id="MobiDB-lite"/>
    </source>
</evidence>
<dbReference type="AlphaFoldDB" id="A0A9X2KGJ6"/>
<keyword evidence="3 6" id="KW-0658">Purine biosynthesis</keyword>
<evidence type="ECO:0000259" key="8">
    <source>
        <dbReference type="Pfam" id="PF00551"/>
    </source>
</evidence>
<dbReference type="PROSITE" id="PS51257">
    <property type="entry name" value="PROKAR_LIPOPROTEIN"/>
    <property type="match status" value="1"/>
</dbReference>
<dbReference type="Proteomes" id="UP001155220">
    <property type="component" value="Unassembled WGS sequence"/>
</dbReference>
<dbReference type="Pfam" id="PF00551">
    <property type="entry name" value="Formyl_trans_N"/>
    <property type="match status" value="1"/>
</dbReference>
<comment type="catalytic activity">
    <reaction evidence="5 6">
        <text>N(1)-(5-phospho-beta-D-ribosyl)glycinamide + (6R)-10-formyltetrahydrofolate = N(2)-formyl-N(1)-(5-phospho-beta-D-ribosyl)glycinamide + (6S)-5,6,7,8-tetrahydrofolate + H(+)</text>
        <dbReference type="Rhea" id="RHEA:15053"/>
        <dbReference type="ChEBI" id="CHEBI:15378"/>
        <dbReference type="ChEBI" id="CHEBI:57453"/>
        <dbReference type="ChEBI" id="CHEBI:143788"/>
        <dbReference type="ChEBI" id="CHEBI:147286"/>
        <dbReference type="ChEBI" id="CHEBI:195366"/>
        <dbReference type="EC" id="2.1.2.2"/>
    </reaction>
</comment>